<keyword evidence="20" id="KW-0012">Acyltransferase</keyword>
<feature type="transmembrane region" description="Helical" evidence="22">
    <location>
        <begin position="2736"/>
        <end position="2758"/>
    </location>
</feature>
<keyword evidence="18" id="KW-0407">Ion channel</keyword>
<dbReference type="InterPro" id="IPR011583">
    <property type="entry name" value="Chitinase_II/V-like_cat"/>
</dbReference>
<dbReference type="PRINTS" id="PR00779">
    <property type="entry name" value="INSP3RECEPTR"/>
</dbReference>
<dbReference type="Pfam" id="PF02815">
    <property type="entry name" value="MIR"/>
    <property type="match status" value="1"/>
</dbReference>
<evidence type="ECO:0000256" key="9">
    <source>
        <dbReference type="ARBA" id="ARBA00022771"/>
    </source>
</evidence>
<dbReference type="PROSITE" id="PS51910">
    <property type="entry name" value="GH18_2"/>
    <property type="match status" value="1"/>
</dbReference>
<evidence type="ECO:0000313" key="26">
    <source>
        <dbReference type="Proteomes" id="UP000663836"/>
    </source>
</evidence>
<dbReference type="GO" id="GO:0070679">
    <property type="term" value="F:inositol 1,4,5 trisphosphate binding"/>
    <property type="evidence" value="ECO:0007669"/>
    <property type="project" value="InterPro"/>
</dbReference>
<keyword evidence="12 22" id="KW-1133">Transmembrane helix</keyword>
<dbReference type="Pfam" id="PF13878">
    <property type="entry name" value="zf-C2H2_3"/>
    <property type="match status" value="1"/>
</dbReference>
<feature type="domain" description="MIR" evidence="23">
    <location>
        <begin position="433"/>
        <end position="488"/>
    </location>
</feature>
<evidence type="ECO:0000256" key="3">
    <source>
        <dbReference type="ARBA" id="ARBA00009453"/>
    </source>
</evidence>
<dbReference type="InterPro" id="IPR035910">
    <property type="entry name" value="RyR/IP3R_RIH_dom_sf"/>
</dbReference>
<dbReference type="SMART" id="SM00636">
    <property type="entry name" value="Glyco_18"/>
    <property type="match status" value="1"/>
</dbReference>
<feature type="transmembrane region" description="Helical" evidence="22">
    <location>
        <begin position="2802"/>
        <end position="2824"/>
    </location>
</feature>
<dbReference type="PROSITE" id="PS50919">
    <property type="entry name" value="MIR"/>
    <property type="match status" value="3"/>
</dbReference>
<evidence type="ECO:0000259" key="23">
    <source>
        <dbReference type="PROSITE" id="PS50919"/>
    </source>
</evidence>
<keyword evidence="10" id="KW-0256">Endoplasmic reticulum</keyword>
<keyword evidence="15" id="KW-0675">Receptor</keyword>
<feature type="region of interest" description="Disordered" evidence="21">
    <location>
        <begin position="3102"/>
        <end position="3147"/>
    </location>
</feature>
<dbReference type="Pfam" id="PF00520">
    <property type="entry name" value="Ion_trans"/>
    <property type="match status" value="1"/>
</dbReference>
<keyword evidence="8" id="KW-0677">Repeat</keyword>
<dbReference type="InterPro" id="IPR013662">
    <property type="entry name" value="RIH_assoc-dom"/>
</dbReference>
<dbReference type="GO" id="GO:0008270">
    <property type="term" value="F:zinc ion binding"/>
    <property type="evidence" value="ECO:0007669"/>
    <property type="project" value="UniProtKB-KW"/>
</dbReference>
<dbReference type="EMBL" id="CAJOBD010000048">
    <property type="protein sequence ID" value="CAF3552632.1"/>
    <property type="molecule type" value="Genomic_DNA"/>
</dbReference>
<keyword evidence="5" id="KW-0808">Transferase</keyword>
<comment type="similarity">
    <text evidence="3">Belongs to the InsP3 receptor family.</text>
</comment>
<dbReference type="GO" id="GO:0008061">
    <property type="term" value="F:chitin binding"/>
    <property type="evidence" value="ECO:0007669"/>
    <property type="project" value="InterPro"/>
</dbReference>
<dbReference type="InterPro" id="IPR001223">
    <property type="entry name" value="Glyco_hydro18_cat"/>
</dbReference>
<dbReference type="GO" id="GO:0005634">
    <property type="term" value="C:nucleus"/>
    <property type="evidence" value="ECO:0007669"/>
    <property type="project" value="UniProtKB-SubCell"/>
</dbReference>
<evidence type="ECO:0000256" key="7">
    <source>
        <dbReference type="ARBA" id="ARBA00022723"/>
    </source>
</evidence>
<keyword evidence="16" id="KW-0539">Nucleus</keyword>
<dbReference type="GO" id="GO:0005789">
    <property type="term" value="C:endoplasmic reticulum membrane"/>
    <property type="evidence" value="ECO:0007669"/>
    <property type="project" value="UniProtKB-SubCell"/>
</dbReference>
<dbReference type="GO" id="GO:0005220">
    <property type="term" value="F:inositol 1,4,5-trisphosphate-gated calcium channel activity"/>
    <property type="evidence" value="ECO:0007669"/>
    <property type="project" value="InterPro"/>
</dbReference>
<feature type="transmembrane region" description="Helical" evidence="22">
    <location>
        <begin position="2687"/>
        <end position="2715"/>
    </location>
</feature>
<dbReference type="PANTHER" id="PTHR45816">
    <property type="entry name" value="MIR DOMAIN-CONTAINING PROTEIN"/>
    <property type="match status" value="1"/>
</dbReference>
<name>A0A818JY94_9BILA</name>
<evidence type="ECO:0000256" key="12">
    <source>
        <dbReference type="ARBA" id="ARBA00022989"/>
    </source>
</evidence>
<keyword evidence="4" id="KW-0813">Transport</keyword>
<evidence type="ECO:0000259" key="24">
    <source>
        <dbReference type="PROSITE" id="PS51910"/>
    </source>
</evidence>
<feature type="region of interest" description="Disordered" evidence="21">
    <location>
        <begin position="42"/>
        <end position="77"/>
    </location>
</feature>
<evidence type="ECO:0000256" key="21">
    <source>
        <dbReference type="SAM" id="MobiDB-lite"/>
    </source>
</evidence>
<comment type="caution">
    <text evidence="25">The sequence shown here is derived from an EMBL/GenBank/DDBJ whole genome shotgun (WGS) entry which is preliminary data.</text>
</comment>
<dbReference type="SUPFAM" id="SSF82109">
    <property type="entry name" value="MIR domain"/>
    <property type="match status" value="2"/>
</dbReference>
<evidence type="ECO:0000313" key="25">
    <source>
        <dbReference type="EMBL" id="CAF3552632.1"/>
    </source>
</evidence>
<feature type="compositionally biased region" description="Acidic residues" evidence="21">
    <location>
        <begin position="93"/>
        <end position="103"/>
    </location>
</feature>
<dbReference type="SUPFAM" id="SSF100909">
    <property type="entry name" value="IP3 receptor type 1 binding core, domain 2"/>
    <property type="match status" value="2"/>
</dbReference>
<feature type="domain" description="MIR" evidence="23">
    <location>
        <begin position="548"/>
        <end position="604"/>
    </location>
</feature>
<dbReference type="InterPro" id="IPR000493">
    <property type="entry name" value="InsP3_rcpt"/>
</dbReference>
<dbReference type="InterPro" id="IPR029070">
    <property type="entry name" value="Chitinase_insertion_sf"/>
</dbReference>
<dbReference type="InterPro" id="IPR016093">
    <property type="entry name" value="MIR_motif"/>
</dbReference>
<keyword evidence="19" id="KW-0131">Cell cycle</keyword>
<dbReference type="Gene3D" id="1.25.10.30">
    <property type="entry name" value="IP3 receptor type 1 binding core, RIH domain"/>
    <property type="match status" value="1"/>
</dbReference>
<keyword evidence="13" id="KW-0406">Ion transport</keyword>
<evidence type="ECO:0000256" key="18">
    <source>
        <dbReference type="ARBA" id="ARBA00023303"/>
    </source>
</evidence>
<feature type="domain" description="MIR" evidence="23">
    <location>
        <begin position="683"/>
        <end position="738"/>
    </location>
</feature>
<dbReference type="PANTHER" id="PTHR45816:SF4">
    <property type="entry name" value="RYR_IP3R HOMOLOGY ASSOCIATED DOMAIN-CONTAINING PROTEIN"/>
    <property type="match status" value="1"/>
</dbReference>
<dbReference type="Pfam" id="PF13880">
    <property type="entry name" value="Acetyltransf_13"/>
    <property type="match status" value="1"/>
</dbReference>
<dbReference type="GO" id="GO:0005975">
    <property type="term" value="P:carbohydrate metabolic process"/>
    <property type="evidence" value="ECO:0007669"/>
    <property type="project" value="InterPro"/>
</dbReference>
<dbReference type="Pfam" id="PF00704">
    <property type="entry name" value="Glyco_hydro_18"/>
    <property type="match status" value="1"/>
</dbReference>
<dbReference type="InterPro" id="IPR012340">
    <property type="entry name" value="NA-bd_OB-fold"/>
</dbReference>
<dbReference type="InterPro" id="IPR032245">
    <property type="entry name" value="RMI2"/>
</dbReference>
<evidence type="ECO:0000256" key="20">
    <source>
        <dbReference type="ARBA" id="ARBA00023315"/>
    </source>
</evidence>
<dbReference type="Gene3D" id="3.20.20.80">
    <property type="entry name" value="Glycosidases"/>
    <property type="match status" value="1"/>
</dbReference>
<dbReference type="Gene3D" id="3.10.50.10">
    <property type="match status" value="1"/>
</dbReference>
<keyword evidence="6 22" id="KW-0812">Transmembrane</keyword>
<feature type="domain" description="GH18" evidence="24">
    <location>
        <begin position="3185"/>
        <end position="3522"/>
    </location>
</feature>
<feature type="compositionally biased region" description="Basic residues" evidence="21">
    <location>
        <begin position="3107"/>
        <end position="3117"/>
    </location>
</feature>
<dbReference type="InterPro" id="IPR036300">
    <property type="entry name" value="MIR_dom_sf"/>
</dbReference>
<organism evidence="25 26">
    <name type="scientific">Rotaria sordida</name>
    <dbReference type="NCBI Taxonomy" id="392033"/>
    <lineage>
        <taxon>Eukaryota</taxon>
        <taxon>Metazoa</taxon>
        <taxon>Spiralia</taxon>
        <taxon>Gnathifera</taxon>
        <taxon>Rotifera</taxon>
        <taxon>Eurotatoria</taxon>
        <taxon>Bdelloidea</taxon>
        <taxon>Philodinida</taxon>
        <taxon>Philodinidae</taxon>
        <taxon>Rotaria</taxon>
    </lineage>
</organism>
<evidence type="ECO:0000256" key="8">
    <source>
        <dbReference type="ARBA" id="ARBA00022737"/>
    </source>
</evidence>
<dbReference type="FunFam" id="2.80.10.50:FF:000005">
    <property type="entry name" value="Inositol 1,4,5-trisphosphate receptor type 2"/>
    <property type="match status" value="1"/>
</dbReference>
<dbReference type="InterPro" id="IPR014821">
    <property type="entry name" value="Ins145_P3_rcpt"/>
</dbReference>
<comment type="subcellular location">
    <subcellularLocation>
        <location evidence="2">Endoplasmic reticulum membrane</location>
        <topology evidence="2">Multi-pass membrane protein</topology>
    </subcellularLocation>
    <subcellularLocation>
        <location evidence="1">Nucleus</location>
    </subcellularLocation>
</comment>
<dbReference type="Pfam" id="PF08709">
    <property type="entry name" value="Ins145_P3_rec"/>
    <property type="match status" value="1"/>
</dbReference>
<dbReference type="SMART" id="SM00472">
    <property type="entry name" value="MIR"/>
    <property type="match status" value="4"/>
</dbReference>
<dbReference type="InterPro" id="IPR028005">
    <property type="entry name" value="AcTrfase_ESCO_Znf_dom"/>
</dbReference>
<dbReference type="InterPro" id="IPR015925">
    <property type="entry name" value="Ryanodine_IP3_receptor"/>
</dbReference>
<dbReference type="Gene3D" id="2.80.10.50">
    <property type="match status" value="2"/>
</dbReference>
<evidence type="ECO:0000256" key="14">
    <source>
        <dbReference type="ARBA" id="ARBA00023136"/>
    </source>
</evidence>
<keyword evidence="17" id="KW-1071">Ligand-gated ion channel</keyword>
<evidence type="ECO:0000256" key="22">
    <source>
        <dbReference type="SAM" id="Phobius"/>
    </source>
</evidence>
<dbReference type="SUPFAM" id="SSF51445">
    <property type="entry name" value="(Trans)glycosidases"/>
    <property type="match status" value="1"/>
</dbReference>
<protein>
    <submittedName>
        <fullName evidence="25">Uncharacterized protein</fullName>
    </submittedName>
</protein>
<feature type="compositionally biased region" description="Low complexity" evidence="21">
    <location>
        <begin position="843"/>
        <end position="853"/>
    </location>
</feature>
<evidence type="ECO:0000256" key="1">
    <source>
        <dbReference type="ARBA" id="ARBA00004123"/>
    </source>
</evidence>
<dbReference type="Gene3D" id="2.40.50.140">
    <property type="entry name" value="Nucleic acid-binding proteins"/>
    <property type="match status" value="1"/>
</dbReference>
<feature type="region of interest" description="Disordered" evidence="21">
    <location>
        <begin position="90"/>
        <end position="116"/>
    </location>
</feature>
<dbReference type="CDD" id="cd23277">
    <property type="entry name" value="beta-trefoil_MIR_ITPR"/>
    <property type="match status" value="1"/>
</dbReference>
<keyword evidence="14 22" id="KW-0472">Membrane</keyword>
<evidence type="ECO:0000256" key="17">
    <source>
        <dbReference type="ARBA" id="ARBA00023286"/>
    </source>
</evidence>
<dbReference type="Pfam" id="PF08454">
    <property type="entry name" value="RIH_assoc"/>
    <property type="match status" value="1"/>
</dbReference>
<dbReference type="InterPro" id="IPR017853">
    <property type="entry name" value="GH"/>
</dbReference>
<dbReference type="InterPro" id="IPR000699">
    <property type="entry name" value="RIH_dom"/>
</dbReference>
<dbReference type="Pfam" id="PF16100">
    <property type="entry name" value="RMI2"/>
    <property type="match status" value="1"/>
</dbReference>
<evidence type="ECO:0000256" key="15">
    <source>
        <dbReference type="ARBA" id="ARBA00023170"/>
    </source>
</evidence>
<keyword evidence="9" id="KW-0863">Zinc-finger</keyword>
<accession>A0A818JY94</accession>
<feature type="transmembrane region" description="Helical" evidence="22">
    <location>
        <begin position="2575"/>
        <end position="2594"/>
    </location>
</feature>
<sequence length="3644" mass="421710">MDASSPATSKVLHQTQLRKYFVAANDGHELTTVVEPNTKTYFNATETTGSGSDDENITPSWHNETTMTISGTPEKAKKLQQRKAKSIKKTLIQEEEQEEDDEETKAYKQRLRNQPRKVYNDDEPKLKQTLIDAGQKMLDAIICKRCGMAYFPHSAEDKAAHAKYHNYTTSAIRLRNLKHQHILQQFLDGSIYMIGCTSPSTEQKKAEHVRELIDNELGITTPFNCLWSETKAYFYIEDCTDIVLGYCLAHIVHRVHILDLNDESNIDKQTEMNKMLCGIARIWIHPDHRRTRIATKLLDCVRTNFFFGIVIKRVDLAFSAPTDDGHKQVEHQYRIMESSLTSSFLKIGDTVSLYAEGTVCGFISTLGLVDDRCVVQPESDCLFRICPSHRYSAQAQYWNALKNSNNTRDIKKLQIAADTEKRQNEAETRKQTGTIIKYGDTIVQLLHIKSNKYITVNKRLPAILEKNAMRVSLDISGTEGSWFQIEPFYKLRTKGERVVVGDKVVLMPYSGGQPLHVSELELPDHPGSKEVNSHLQTSWKIVLFVSCYEATNEGDIVRLFHAEQEKFLTCDNYRKKSVVFLRATGRASATSATSSNALWEIEVVQQDPCRGGTGHWSSLFRFKHLATGQYLAAEVDNDQTFDVTRQKLRGSSTTPVFALIPIPHAYDISSLFELDPTTITRNEDPVPWGSYVRLQHICTNTWVHSTNIKLDPDDDNVRFKIGCALMKEDKEAFQIVHVSPDEVRDLDFATDAAQYFDTIVSKWEKIGIMNVHANERKQVMLLLSDIVYFLACQENNGSDAFDVQILKPNRERQKLIREQNILKQLFRMLRVLKPRLEFERSSTKSIKGSDSSTMLNNDQHISTSPQQQDADVRHSTITYQIKTICRLCYRILKHCQQDYRKNQETIAKEFSFMQSQIGYDILAEDTITALLHNNKKLLEKHITEKEIDTFVRLLREKRDCKFLEYLSDLCVSSNQAIARTQEMICKSVLEKNSDILIRTKFDTRECVEDMVLDDNISSPIGFSNQNILQEVRLTWDGTSESIEHMAGVIRDKPSHKRREEFKNILEYYRFQLNLFSHMCFDRQYLAIDNLSPELTIELLLTCTKSENLPPDLRAAFCRLMIHIHVNRDPQEEVTRIKYARLWNQVKSTISLNEYDQTINGSLEPTEKNDNRSKFESTMKFVEDYLNTVVQQPNSFSDREQNKLTHEVVNLARRLIFFGFYSFEDLLKLTKTLLGILDTSRIIGANTIDPLTEKIPSVVIANTKSSKYESVITPNLYTVTDTITEQPSDAIDDLAYKTKMNIIAILEFILDIRLDFRISRLVSIFKQKYDRLDSISNLLQTSDIECIFDSSEPNLDLDDAKGKTFLKVLLKLVMHDYQPLVSRALSLLFRHFNQRKETLQHLNQVQLLVSETDIQNYKQIKRDLDQLRLFVEKSELWVYKKGKDGTTMTANENETNVDNEYRKDEELEMKKLATSSGFTDAEWEAGAPVINEESSYRYTSIFQILCRMMKLCVVETNDGNLYAREDEQRLLRNMGVHVVVLDLLKIPYDKIEDIRMNHIMKLAHHLLQYFCYDNSTNQAKLYDLYFNDYPQISEEQEVETCCYIFLNNIQLCKTITEKHIQHFVHLIELHGRKVTYIKFLQTIVKAENQYIKNCQDLIMSELVTSDEVLMIYEKGSLSDLVERMQSENERTNPNSLLNYHIQLVHLLAMCTEGKNASTEIKCHSLIGLDDLVLIVTHPACIAEVKDAYITFLNHCYIDTEVEMKEIYNSQHIYTLIEKSFCPDIEKLITKASDERNLEKYILNTVLELIYQFFNSPFFEQSSSPQQRNTILVTLHSHLLRLFNVLWLTTAQRERVDRCIHIISLIADRRGLIHFLRSNRSSVSESVTHSRRASRSVTAERQYSKDYVIEGHDHSQDIEHKRVIDGFLSFLSQVSVRLSPLIQAEMSILVDVIRAPDALFPDKNECRLKFLNGAFVYKLIQHAKYLLIQTDENLCLRIMHALKSMVKSNHEFETMGQSLRLKLLRLYFSDDPQYLKSLHQTLKEEDVIERLRLIQNELNKQGASDLVVELFISQSSIHVLEESIHLAIALLEGGNTEVQTSIYRRLHEYETASEKFFQVFYDKMYTAQKILKSMSSITNDIPIDNDDFDDVIFTSTSDHVSPIQSPTIDNRQLLHISPIEETFTTEPSSNVPYEYQMNTSNNITEVESLLPLEATSITYEAASQLDHKKYSIAETIDTFDFQSHNRRYKLAFEIRIMQPILRFLQLLCENHNAEFQNYLRLQNKHKTNYNLVCETLKFLDAICGSQTGLLGLLGNYINEDNVDLINQALITLTEYCQGPCHDNQDAIVNHESNGIDIIIAIVLNDITPLNQKNYDLVLELKDNASKLLLAVMESRDDSTNAERILRNITPVSQLLDVGCQIYARGKQQDIESKEIENDEEVNDNTNNVAQTVGHNMYILTYQLARHNRELEMLMKHRTLNDEALSYYHKHTSEIEIIRHDRSIEPIVFPVPQLCEFLTNEKKQKVFLTCEQDEQGSKVKDFFEKFSEIFEEMKWQRKLRHQPTLYWFSSQMSLWSDIAFNFAVLINVLVAVFYPFNKGLKDLDSRASVAIWSSLLITLIAILIKPNAASMRMFFVAGILRSIYSVGLGPTLWLMGAIQVLNKGIFLVSFMGNNGTFSKSRYENLTNFQLVYHVGYIILCILGLCAHEFFYSLLLLDVVYREDTLWNVIQCVVRNAKSVILTAVFAVIIIYLFAICGYLFIQDDFLMEVQEKPLAIDDQSLLDIIFRDSTLFQVTQSVTRNGKSIMLTMTLALILIYHFSIFGFLFFRNDFLTNIQQRKNSIQYQRSNHLFKKPILTPAIIPTINDNEYCTKDNCTNGTIIDHIRNVTQASTVLSEEEAENEQVERACDTLFMCIVTTLNKGLRNGGGIGDVLRQPSSREPLYFFRVIYDMMFFFIVIIITLNLIFGVIIDNFADLRTEKQRNDEILRNTCFICGLDRKSFDNKHVTFEDHIRKVHNMWNYVYFMVLIHVKDPTEYTGPESYVHEMIEQKNLDWFPRMRTSSLNTQEDKTKEDEDNRILRTQMESANQAIKTLAMELAELQKLVTESRAQKHRPGSRKSPARPTEKVTSTPSPSVQPSPPPSTYESLPPTKTNVLKRNLVEENINSQSILENHQSYCSTCLETREFNNPTLVYITPWNSHGYDIAKKFAKKFDYISPVWLRIKRTGFEKYTFEGIHDIDKKWIETLKEKNSNVHIVPRVTFENWSVDDIHALFQSENEKQQLASTFAKFLDEYTNLFDGYVLEILVQFRGASKPTLNHIISDIAERVHQLDSQGKKKEIILAVPPYEELFDNNDFEMLYEHLDGFSIMTYDFPNREPGPVAPLEWVKMTMEKFSMPESENPIKVFLGLNFYGYRYDRVDSPTKKDQQQYGMKPIIGRDYVEFLRKSHPKSMIIYDPRTHEHATVIHGRPTKQQQNPLPETIIFYPSLKSIYKRLELATQLNVGIAIWDGGQGQFIDTFWRKSFIGDLRRARKISEDDTQWTIIYNGKTHKFQFVWLQGICVKIDKIADLMIIEDATGQAEIQNCSRIEDAWSTNEGDYTIIAGKLLNTTLSDHIIVDAYKIQYFKTSSKHELNWPFEVVDISQRVYH</sequence>
<evidence type="ECO:0000256" key="5">
    <source>
        <dbReference type="ARBA" id="ARBA00022679"/>
    </source>
</evidence>
<keyword evidence="11" id="KW-0862">Zinc</keyword>
<feature type="compositionally biased region" description="Polar residues" evidence="21">
    <location>
        <begin position="42"/>
        <end position="71"/>
    </location>
</feature>
<feature type="transmembrane region" description="Helical" evidence="22">
    <location>
        <begin position="2944"/>
        <end position="2967"/>
    </location>
</feature>
<evidence type="ECO:0000256" key="13">
    <source>
        <dbReference type="ARBA" id="ARBA00023065"/>
    </source>
</evidence>
<dbReference type="Proteomes" id="UP000663836">
    <property type="component" value="Unassembled WGS sequence"/>
</dbReference>
<dbReference type="InterPro" id="IPR028009">
    <property type="entry name" value="ESCO_Acetyltransf_dom"/>
</dbReference>
<keyword evidence="7" id="KW-0479">Metal-binding</keyword>
<dbReference type="Gene3D" id="1.10.287.70">
    <property type="match status" value="1"/>
</dbReference>
<evidence type="ECO:0000256" key="10">
    <source>
        <dbReference type="ARBA" id="ARBA00022824"/>
    </source>
</evidence>
<reference evidence="25" key="1">
    <citation type="submission" date="2021-02" db="EMBL/GenBank/DDBJ databases">
        <authorList>
            <person name="Nowell W R."/>
        </authorList>
    </citation>
    <scope>NUCLEOTIDE SEQUENCE</scope>
</reference>
<dbReference type="InterPro" id="IPR005821">
    <property type="entry name" value="Ion_trans_dom"/>
</dbReference>
<evidence type="ECO:0000256" key="16">
    <source>
        <dbReference type="ARBA" id="ARBA00023242"/>
    </source>
</evidence>
<feature type="region of interest" description="Disordered" evidence="21">
    <location>
        <begin position="843"/>
        <end position="869"/>
    </location>
</feature>
<feature type="transmembrane region" description="Helical" evidence="22">
    <location>
        <begin position="2606"/>
        <end position="2625"/>
    </location>
</feature>
<evidence type="ECO:0000256" key="11">
    <source>
        <dbReference type="ARBA" id="ARBA00022833"/>
    </source>
</evidence>
<evidence type="ECO:0000256" key="19">
    <source>
        <dbReference type="ARBA" id="ARBA00023306"/>
    </source>
</evidence>
<gene>
    <name evidence="25" type="ORF">JBS370_LOCUS1427</name>
</gene>
<evidence type="ECO:0000256" key="6">
    <source>
        <dbReference type="ARBA" id="ARBA00022692"/>
    </source>
</evidence>
<evidence type="ECO:0000256" key="4">
    <source>
        <dbReference type="ARBA" id="ARBA00022448"/>
    </source>
</evidence>
<dbReference type="GO" id="GO:0016746">
    <property type="term" value="F:acyltransferase activity"/>
    <property type="evidence" value="ECO:0007669"/>
    <property type="project" value="UniProtKB-KW"/>
</dbReference>
<dbReference type="Pfam" id="PF01365">
    <property type="entry name" value="RYDR_ITPR"/>
    <property type="match status" value="2"/>
</dbReference>
<proteinExistence type="inferred from homology"/>
<feature type="compositionally biased region" description="Polar residues" evidence="21">
    <location>
        <begin position="854"/>
        <end position="869"/>
    </location>
</feature>
<evidence type="ECO:0000256" key="2">
    <source>
        <dbReference type="ARBA" id="ARBA00004477"/>
    </source>
</evidence>